<evidence type="ECO:0000259" key="1">
    <source>
        <dbReference type="SMART" id="SM00923"/>
    </source>
</evidence>
<protein>
    <recommendedName>
        <fullName evidence="1">MbtH-like domain-containing protein</fullName>
    </recommendedName>
</protein>
<evidence type="ECO:0000313" key="2">
    <source>
        <dbReference type="EMBL" id="GAA4849766.1"/>
    </source>
</evidence>
<gene>
    <name evidence="2" type="ORF">GCM10023235_28350</name>
</gene>
<proteinExistence type="predicted"/>
<dbReference type="EMBL" id="BAABIS010000001">
    <property type="protein sequence ID" value="GAA4849766.1"/>
    <property type="molecule type" value="Genomic_DNA"/>
</dbReference>
<dbReference type="SUPFAM" id="SSF160582">
    <property type="entry name" value="MbtH-like"/>
    <property type="match status" value="1"/>
</dbReference>
<evidence type="ECO:0000313" key="3">
    <source>
        <dbReference type="Proteomes" id="UP001501752"/>
    </source>
</evidence>
<sequence length="58" mass="6296">MSDGTPPRAVTVLVNEVRQYGLHPADLPAPAGWWPAGFTGPEELAVGWVDEHWTEGAR</sequence>
<dbReference type="SMART" id="SM00923">
    <property type="entry name" value="MbtH"/>
    <property type="match status" value="1"/>
</dbReference>
<dbReference type="Proteomes" id="UP001501752">
    <property type="component" value="Unassembled WGS sequence"/>
</dbReference>
<name>A0ABP9DQW7_9ACTN</name>
<dbReference type="Gene3D" id="3.90.820.10">
    <property type="entry name" value="Structural Genomics, Unknown Function 30-nov-00 1gh9 Mol_id"/>
    <property type="match status" value="1"/>
</dbReference>
<dbReference type="InterPro" id="IPR005153">
    <property type="entry name" value="MbtH-like_dom"/>
</dbReference>
<reference evidence="3" key="1">
    <citation type="journal article" date="2019" name="Int. J. Syst. Evol. Microbiol.">
        <title>The Global Catalogue of Microorganisms (GCM) 10K type strain sequencing project: providing services to taxonomists for standard genome sequencing and annotation.</title>
        <authorList>
            <consortium name="The Broad Institute Genomics Platform"/>
            <consortium name="The Broad Institute Genome Sequencing Center for Infectious Disease"/>
            <person name="Wu L."/>
            <person name="Ma J."/>
        </authorList>
    </citation>
    <scope>NUCLEOTIDE SEQUENCE [LARGE SCALE GENOMIC DNA]</scope>
    <source>
        <strain evidence="3">JCM 13006</strain>
    </source>
</reference>
<dbReference type="InterPro" id="IPR038020">
    <property type="entry name" value="MbtH-like_sf"/>
</dbReference>
<keyword evidence="3" id="KW-1185">Reference proteome</keyword>
<dbReference type="Pfam" id="PF03621">
    <property type="entry name" value="MbtH"/>
    <property type="match status" value="1"/>
</dbReference>
<comment type="caution">
    <text evidence="2">The sequence shown here is derived from an EMBL/GenBank/DDBJ whole genome shotgun (WGS) entry which is preliminary data.</text>
</comment>
<dbReference type="RefSeq" id="WP_345697182.1">
    <property type="nucleotide sequence ID" value="NZ_BAABIS010000001.1"/>
</dbReference>
<feature type="domain" description="MbtH-like" evidence="1">
    <location>
        <begin position="1"/>
        <end position="51"/>
    </location>
</feature>
<organism evidence="2 3">
    <name type="scientific">Kitasatospora terrestris</name>
    <dbReference type="NCBI Taxonomy" id="258051"/>
    <lineage>
        <taxon>Bacteria</taxon>
        <taxon>Bacillati</taxon>
        <taxon>Actinomycetota</taxon>
        <taxon>Actinomycetes</taxon>
        <taxon>Kitasatosporales</taxon>
        <taxon>Streptomycetaceae</taxon>
        <taxon>Kitasatospora</taxon>
    </lineage>
</organism>
<accession>A0ABP9DQW7</accession>